<evidence type="ECO:0000313" key="3">
    <source>
        <dbReference type="Proteomes" id="UP000777438"/>
    </source>
</evidence>
<keyword evidence="3" id="KW-1185">Reference proteome</keyword>
<feature type="region of interest" description="Disordered" evidence="1">
    <location>
        <begin position="227"/>
        <end position="261"/>
    </location>
</feature>
<feature type="compositionally biased region" description="Basic residues" evidence="1">
    <location>
        <begin position="252"/>
        <end position="261"/>
    </location>
</feature>
<comment type="caution">
    <text evidence="2">The sequence shown here is derived from an EMBL/GenBank/DDBJ whole genome shotgun (WGS) entry which is preliminary data.</text>
</comment>
<accession>A0A9P8VR12</accession>
<evidence type="ECO:0000313" key="2">
    <source>
        <dbReference type="EMBL" id="KAH6871040.1"/>
    </source>
</evidence>
<name>A0A9P8VR12_9HYPO</name>
<dbReference type="EMBL" id="JAGPYM010000060">
    <property type="protein sequence ID" value="KAH6871040.1"/>
    <property type="molecule type" value="Genomic_DNA"/>
</dbReference>
<dbReference type="Proteomes" id="UP000777438">
    <property type="component" value="Unassembled WGS sequence"/>
</dbReference>
<dbReference type="OrthoDB" id="73875at2759"/>
<proteinExistence type="predicted"/>
<gene>
    <name evidence="2" type="ORF">B0T10DRAFT_278280</name>
</gene>
<protein>
    <submittedName>
        <fullName evidence="2">Uncharacterized protein</fullName>
    </submittedName>
</protein>
<organism evidence="2 3">
    <name type="scientific">Thelonectria olida</name>
    <dbReference type="NCBI Taxonomy" id="1576542"/>
    <lineage>
        <taxon>Eukaryota</taxon>
        <taxon>Fungi</taxon>
        <taxon>Dikarya</taxon>
        <taxon>Ascomycota</taxon>
        <taxon>Pezizomycotina</taxon>
        <taxon>Sordariomycetes</taxon>
        <taxon>Hypocreomycetidae</taxon>
        <taxon>Hypocreales</taxon>
        <taxon>Nectriaceae</taxon>
        <taxon>Thelonectria</taxon>
    </lineage>
</organism>
<reference evidence="2 3" key="1">
    <citation type="journal article" date="2021" name="Nat. Commun.">
        <title>Genetic determinants of endophytism in the Arabidopsis root mycobiome.</title>
        <authorList>
            <person name="Mesny F."/>
            <person name="Miyauchi S."/>
            <person name="Thiergart T."/>
            <person name="Pickel B."/>
            <person name="Atanasova L."/>
            <person name="Karlsson M."/>
            <person name="Huettel B."/>
            <person name="Barry K.W."/>
            <person name="Haridas S."/>
            <person name="Chen C."/>
            <person name="Bauer D."/>
            <person name="Andreopoulos W."/>
            <person name="Pangilinan J."/>
            <person name="LaButti K."/>
            <person name="Riley R."/>
            <person name="Lipzen A."/>
            <person name="Clum A."/>
            <person name="Drula E."/>
            <person name="Henrissat B."/>
            <person name="Kohler A."/>
            <person name="Grigoriev I.V."/>
            <person name="Martin F.M."/>
            <person name="Hacquard S."/>
        </authorList>
    </citation>
    <scope>NUCLEOTIDE SEQUENCE [LARGE SCALE GENOMIC DNA]</scope>
    <source>
        <strain evidence="2 3">MPI-CAGE-CH-0241</strain>
    </source>
</reference>
<dbReference type="AlphaFoldDB" id="A0A9P8VR12"/>
<evidence type="ECO:0000256" key="1">
    <source>
        <dbReference type="SAM" id="MobiDB-lite"/>
    </source>
</evidence>
<feature type="compositionally biased region" description="Polar residues" evidence="1">
    <location>
        <begin position="228"/>
        <end position="238"/>
    </location>
</feature>
<sequence>MISLHHRPEADANDSNFTAHLFVKSDPDTNDGWVQHTFPSTAGMASGKAVASKAHFDGHLKTHQGKVGLSVTPIFKTLVHIKDLKDTSSWKRDDGDLEARRIIGDSMYKFQVYSPMSLSWDESNVALQVDALHYSLLSTGHSSLKSWGSDETSGKAMGSSPGRFVLHKQLDDEDSSAPKYNKKTATDSKLFDDQALTCTEEEDDDDENKRIRKCDADLCKSGDLVCTDPSSNHRPSASSEKRHVHLPANGGHQRRQHSRKNHGFHALKHKYIGRKIQTSPPTLLFEREPTGESNKKVYETNCKKKETGNSNLFKYIGLAYPSVGSWTIDETRYDEAWNAVAPDSCVSRSVNNKHVIPPRDEVVSGVTPAYCTEHIVERQTMQLFLEDVTNNVLADGSASGLDQIYCDFVNLLNDPILEDPPDIAELDPYDVKIPMRRIMWAHGTGQNYERFVFVEANINSMKENGR</sequence>